<dbReference type="InterPro" id="IPR036890">
    <property type="entry name" value="HATPase_C_sf"/>
</dbReference>
<evidence type="ECO:0000256" key="3">
    <source>
        <dbReference type="SAM" id="Phobius"/>
    </source>
</evidence>
<dbReference type="GO" id="GO:0016301">
    <property type="term" value="F:kinase activity"/>
    <property type="evidence" value="ECO:0007669"/>
    <property type="project" value="UniProtKB-KW"/>
</dbReference>
<dbReference type="PRINTS" id="PR00344">
    <property type="entry name" value="BCTRLSENSOR"/>
</dbReference>
<accession>A0ABS2BQ73</accession>
<dbReference type="InterPro" id="IPR010559">
    <property type="entry name" value="Sig_transdc_His_kin_internal"/>
</dbReference>
<dbReference type="PANTHER" id="PTHR34220">
    <property type="entry name" value="SENSOR HISTIDINE KINASE YPDA"/>
    <property type="match status" value="1"/>
</dbReference>
<proteinExistence type="predicted"/>
<dbReference type="Proteomes" id="UP000809431">
    <property type="component" value="Unassembled WGS sequence"/>
</dbReference>
<comment type="catalytic activity">
    <reaction evidence="1">
        <text>ATP + protein L-histidine = ADP + protein N-phospho-L-histidine.</text>
        <dbReference type="EC" id="2.7.13.3"/>
    </reaction>
</comment>
<feature type="transmembrane region" description="Helical" evidence="3">
    <location>
        <begin position="113"/>
        <end position="132"/>
    </location>
</feature>
<organism evidence="5 6">
    <name type="scientific">Jeongeupia naejangsanensis</name>
    <dbReference type="NCBI Taxonomy" id="613195"/>
    <lineage>
        <taxon>Bacteria</taxon>
        <taxon>Pseudomonadati</taxon>
        <taxon>Pseudomonadota</taxon>
        <taxon>Betaproteobacteria</taxon>
        <taxon>Neisseriales</taxon>
        <taxon>Chitinibacteraceae</taxon>
        <taxon>Jeongeupia</taxon>
    </lineage>
</organism>
<keyword evidence="5" id="KW-0418">Kinase</keyword>
<dbReference type="InterPro" id="IPR004358">
    <property type="entry name" value="Sig_transdc_His_kin-like_C"/>
</dbReference>
<protein>
    <recommendedName>
        <fullName evidence="2">histidine kinase</fullName>
        <ecNumber evidence="2">2.7.13.3</ecNumber>
    </recommendedName>
</protein>
<dbReference type="InterPro" id="IPR003594">
    <property type="entry name" value="HATPase_dom"/>
</dbReference>
<dbReference type="PANTHER" id="PTHR34220:SF9">
    <property type="entry name" value="SIGNAL TRANSDUCTION HISTIDINE KINASE INTERNAL REGION DOMAIN-CONTAINING PROTEIN"/>
    <property type="match status" value="1"/>
</dbReference>
<keyword evidence="6" id="KW-1185">Reference proteome</keyword>
<keyword evidence="3" id="KW-0812">Transmembrane</keyword>
<dbReference type="InterPro" id="IPR005467">
    <property type="entry name" value="His_kinase_dom"/>
</dbReference>
<sequence>MTSFRFRSCSADMHPQPFWHELGLLFVVNQVIALLLTTMGGPGSLFDNVVIANAIGASIWALYELAGAFGLPKVLSHVVATPLGLWSGFKLATLFGVHDVTAQLTDPLGNWRLFASCLLLAGTATLVIVLYFRAARDRAALAAEQRRAAELHQAETAAQLALLQAQIEPHFLFNTLANVRSLIAADPPLAQTMLDHLNGYLRASLGRTRRPRARLADELQIVEPLLAIAAIRLQARLRYRIDVAETLRDALLPPLLLQPLVENALEHGIEAAVDGGEIVVSARNNDGLLTLTVRDTGLGLNAEGNGDGIGLANVRQRLASLYGEQGRLALYPNPPRGVIAELTLPLQREPQP</sequence>
<keyword evidence="3" id="KW-1133">Transmembrane helix</keyword>
<feature type="transmembrane region" description="Helical" evidence="3">
    <location>
        <begin position="21"/>
        <end position="39"/>
    </location>
</feature>
<dbReference type="Pfam" id="PF02518">
    <property type="entry name" value="HATPase_c"/>
    <property type="match status" value="1"/>
</dbReference>
<keyword evidence="3" id="KW-0472">Membrane</keyword>
<feature type="transmembrane region" description="Helical" evidence="3">
    <location>
        <begin position="75"/>
        <end position="93"/>
    </location>
</feature>
<dbReference type="RefSeq" id="WP_203539963.1">
    <property type="nucleotide sequence ID" value="NZ_JAESND010000014.1"/>
</dbReference>
<reference evidence="5 6" key="1">
    <citation type="submission" date="2021-01" db="EMBL/GenBank/DDBJ databases">
        <title>Draft Genome Sequence and Polyhydroxyalkanoate Biosynthetic Potential of Jeongeupia naejangsanensis Type Strain DSM 24253.</title>
        <authorList>
            <person name="Turrini P."/>
            <person name="Artuso I."/>
            <person name="Lugli G.A."/>
            <person name="Frangipani E."/>
            <person name="Ventura M."/>
            <person name="Visca P."/>
        </authorList>
    </citation>
    <scope>NUCLEOTIDE SEQUENCE [LARGE SCALE GENOMIC DNA]</scope>
    <source>
        <strain evidence="5 6">DSM 24253</strain>
    </source>
</reference>
<feature type="transmembrane region" description="Helical" evidence="3">
    <location>
        <begin position="45"/>
        <end position="63"/>
    </location>
</feature>
<dbReference type="EMBL" id="JAESND010000014">
    <property type="protein sequence ID" value="MBM3117776.1"/>
    <property type="molecule type" value="Genomic_DNA"/>
</dbReference>
<dbReference type="SUPFAM" id="SSF55874">
    <property type="entry name" value="ATPase domain of HSP90 chaperone/DNA topoisomerase II/histidine kinase"/>
    <property type="match status" value="1"/>
</dbReference>
<dbReference type="Gene3D" id="3.30.565.10">
    <property type="entry name" value="Histidine kinase-like ATPase, C-terminal domain"/>
    <property type="match status" value="1"/>
</dbReference>
<evidence type="ECO:0000259" key="4">
    <source>
        <dbReference type="PROSITE" id="PS50109"/>
    </source>
</evidence>
<comment type="caution">
    <text evidence="5">The sequence shown here is derived from an EMBL/GenBank/DDBJ whole genome shotgun (WGS) entry which is preliminary data.</text>
</comment>
<evidence type="ECO:0000313" key="6">
    <source>
        <dbReference type="Proteomes" id="UP000809431"/>
    </source>
</evidence>
<gene>
    <name evidence="5" type="ORF">JMJ54_18220</name>
</gene>
<dbReference type="Pfam" id="PF06580">
    <property type="entry name" value="His_kinase"/>
    <property type="match status" value="1"/>
</dbReference>
<feature type="domain" description="Histidine kinase" evidence="4">
    <location>
        <begin position="256"/>
        <end position="348"/>
    </location>
</feature>
<dbReference type="InterPro" id="IPR050640">
    <property type="entry name" value="Bact_2-comp_sensor_kinase"/>
</dbReference>
<keyword evidence="5" id="KW-0808">Transferase</keyword>
<evidence type="ECO:0000313" key="5">
    <source>
        <dbReference type="EMBL" id="MBM3117776.1"/>
    </source>
</evidence>
<name>A0ABS2BQ73_9NEIS</name>
<dbReference type="PROSITE" id="PS50109">
    <property type="entry name" value="HIS_KIN"/>
    <property type="match status" value="1"/>
</dbReference>
<evidence type="ECO:0000256" key="1">
    <source>
        <dbReference type="ARBA" id="ARBA00000085"/>
    </source>
</evidence>
<evidence type="ECO:0000256" key="2">
    <source>
        <dbReference type="ARBA" id="ARBA00012438"/>
    </source>
</evidence>
<dbReference type="EC" id="2.7.13.3" evidence="2"/>
<dbReference type="SMART" id="SM00387">
    <property type="entry name" value="HATPase_c"/>
    <property type="match status" value="1"/>
</dbReference>